<proteinExistence type="predicted"/>
<dbReference type="InterPro" id="IPR045592">
    <property type="entry name" value="DUF6461"/>
</dbReference>
<accession>A0A2T0M7X0</accession>
<dbReference type="OrthoDB" id="4460129at2"/>
<keyword evidence="2" id="KW-1185">Reference proteome</keyword>
<evidence type="ECO:0000313" key="2">
    <source>
        <dbReference type="Proteomes" id="UP000238312"/>
    </source>
</evidence>
<evidence type="ECO:0000313" key="1">
    <source>
        <dbReference type="EMBL" id="PRX53559.1"/>
    </source>
</evidence>
<organism evidence="1 2">
    <name type="scientific">Nonomuraea fuscirosea</name>
    <dbReference type="NCBI Taxonomy" id="1291556"/>
    <lineage>
        <taxon>Bacteria</taxon>
        <taxon>Bacillati</taxon>
        <taxon>Actinomycetota</taxon>
        <taxon>Actinomycetes</taxon>
        <taxon>Streptosporangiales</taxon>
        <taxon>Streptosporangiaceae</taxon>
        <taxon>Nonomuraea</taxon>
    </lineage>
</organism>
<dbReference type="RefSeq" id="WP_106250764.1">
    <property type="nucleotide sequence ID" value="NZ_PVNG01000027.1"/>
</dbReference>
<gene>
    <name evidence="1" type="ORF">B0I32_127148</name>
</gene>
<dbReference type="AlphaFoldDB" id="A0A2T0M7X0"/>
<sequence length="135" mass="14780">MTPDNDYESLAETGGCITYVRGLTPEQVILELGGRPEDFASASFHDLYDTVPGSSGASLGITSIGNWTMIVEMHTVLGLTSSVITRLSAGTRLVSHYCLDVKALDYFYWLEDGDLRFASSPRRATCSRSPTNSYR</sequence>
<dbReference type="EMBL" id="PVNG01000027">
    <property type="protein sequence ID" value="PRX53559.1"/>
    <property type="molecule type" value="Genomic_DNA"/>
</dbReference>
<name>A0A2T0M7X0_9ACTN</name>
<dbReference type="Proteomes" id="UP000238312">
    <property type="component" value="Unassembled WGS sequence"/>
</dbReference>
<comment type="caution">
    <text evidence="1">The sequence shown here is derived from an EMBL/GenBank/DDBJ whole genome shotgun (WGS) entry which is preliminary data.</text>
</comment>
<protein>
    <submittedName>
        <fullName evidence="1">Uncharacterized protein</fullName>
    </submittedName>
</protein>
<reference evidence="1 2" key="1">
    <citation type="submission" date="2018-03" db="EMBL/GenBank/DDBJ databases">
        <title>Genomic Encyclopedia of Type Strains, Phase III (KMG-III): the genomes of soil and plant-associated and newly described type strains.</title>
        <authorList>
            <person name="Whitman W."/>
        </authorList>
    </citation>
    <scope>NUCLEOTIDE SEQUENCE [LARGE SCALE GENOMIC DNA]</scope>
    <source>
        <strain evidence="1 2">CGMCC 4.7104</strain>
    </source>
</reference>
<dbReference type="Pfam" id="PF20062">
    <property type="entry name" value="DUF6461"/>
    <property type="match status" value="1"/>
</dbReference>